<keyword evidence="2" id="KW-1185">Reference proteome</keyword>
<protein>
    <recommendedName>
        <fullName evidence="3">Spore coat protein</fullName>
    </recommendedName>
</protein>
<dbReference type="KEGG" id="hmn:HM131_10745"/>
<gene>
    <name evidence="1" type="ORF">HM131_10745</name>
</gene>
<organism evidence="1 2">
    <name type="scientific">Halobacillus mangrovi</name>
    <dbReference type="NCBI Taxonomy" id="402384"/>
    <lineage>
        <taxon>Bacteria</taxon>
        <taxon>Bacillati</taxon>
        <taxon>Bacillota</taxon>
        <taxon>Bacilli</taxon>
        <taxon>Bacillales</taxon>
        <taxon>Bacillaceae</taxon>
        <taxon>Halobacillus</taxon>
    </lineage>
</organism>
<dbReference type="Proteomes" id="UP000192527">
    <property type="component" value="Chromosome"/>
</dbReference>
<name>A0A1W5ZVH6_9BACI</name>
<dbReference type="STRING" id="402384.HM131_10745"/>
<accession>A0A1W5ZVH6</accession>
<dbReference type="EMBL" id="CP020772">
    <property type="protein sequence ID" value="ARI77290.1"/>
    <property type="molecule type" value="Genomic_DNA"/>
</dbReference>
<evidence type="ECO:0008006" key="3">
    <source>
        <dbReference type="Google" id="ProtNLM"/>
    </source>
</evidence>
<dbReference type="AlphaFoldDB" id="A0A1W5ZVH6"/>
<dbReference type="InterPro" id="IPR020108">
    <property type="entry name" value="Spore_coat_CotD"/>
</dbReference>
<sequence length="198" mass="22351">MHHQTMPGQCHAPVNRRPIVCPMQHCVMDNYFVENQDIIHPTHLLVRNNHLLNNYNYFPLLVSEQNNFQTQEYNFPQGQSPDYNWMEFMSPQDMGQMPMMAEGDTEGQMPMMPQQGMMGEGQMPMMPQQGMMGEGQMPMMPQQGMMGGGQMPMMPQQGMMGGGQMPMMPQQGMAGQGQMPMMPQGQMPMGQMMSGSDS</sequence>
<dbReference type="Pfam" id="PF11122">
    <property type="entry name" value="Spore-coat_CotD"/>
    <property type="match status" value="1"/>
</dbReference>
<evidence type="ECO:0000313" key="2">
    <source>
        <dbReference type="Proteomes" id="UP000192527"/>
    </source>
</evidence>
<evidence type="ECO:0000313" key="1">
    <source>
        <dbReference type="EMBL" id="ARI77290.1"/>
    </source>
</evidence>
<dbReference type="RefSeq" id="WP_085029761.1">
    <property type="nucleotide sequence ID" value="NZ_CP020772.1"/>
</dbReference>
<proteinExistence type="predicted"/>
<dbReference type="OrthoDB" id="2974693at2"/>
<reference evidence="1 2" key="1">
    <citation type="submission" date="2017-04" db="EMBL/GenBank/DDBJ databases">
        <title>The whole genome sequencing and assembly of Halobacillus mangrovi strain.</title>
        <authorList>
            <person name="Lee S.-J."/>
            <person name="Park M.-K."/>
            <person name="Kim J.-Y."/>
            <person name="Lee Y.-J."/>
            <person name="Yi H."/>
            <person name="Bahn Y.-S."/>
            <person name="Kim J.F."/>
            <person name="Lee D.-W."/>
        </authorList>
    </citation>
    <scope>NUCLEOTIDE SEQUENCE [LARGE SCALE GENOMIC DNA]</scope>
    <source>
        <strain evidence="1 2">KTB 131</strain>
    </source>
</reference>